<dbReference type="NCBIfam" id="TIGR04409">
    <property type="entry name" value="LptC_YrbK"/>
    <property type="match status" value="1"/>
</dbReference>
<protein>
    <submittedName>
        <fullName evidence="1">LPS export ABC transporter periplasmic protein LptC</fullName>
    </submittedName>
</protein>
<dbReference type="Proteomes" id="UP000824028">
    <property type="component" value="Unassembled WGS sequence"/>
</dbReference>
<reference evidence="1" key="2">
    <citation type="submission" date="2021-04" db="EMBL/GenBank/DDBJ databases">
        <authorList>
            <person name="Gilroy R."/>
        </authorList>
    </citation>
    <scope>NUCLEOTIDE SEQUENCE</scope>
    <source>
        <strain evidence="1">ChiHjej9B8-1298</strain>
    </source>
</reference>
<dbReference type="Gene3D" id="2.60.450.10">
    <property type="entry name" value="Lipopolysaccharide (LPS) transport protein A like domain"/>
    <property type="match status" value="1"/>
</dbReference>
<organism evidence="1 2">
    <name type="scientific">Candidatus Bacteroides merdigallinarum</name>
    <dbReference type="NCBI Taxonomy" id="2838473"/>
    <lineage>
        <taxon>Bacteria</taxon>
        <taxon>Pseudomonadati</taxon>
        <taxon>Bacteroidota</taxon>
        <taxon>Bacteroidia</taxon>
        <taxon>Bacteroidales</taxon>
        <taxon>Bacteroidaceae</taxon>
        <taxon>Bacteroides</taxon>
    </lineage>
</organism>
<dbReference type="GO" id="GO:0015221">
    <property type="term" value="F:lipopolysaccharide transmembrane transporter activity"/>
    <property type="evidence" value="ECO:0007669"/>
    <property type="project" value="InterPro"/>
</dbReference>
<dbReference type="EMBL" id="DXBX01000082">
    <property type="protein sequence ID" value="HIZ33870.1"/>
    <property type="molecule type" value="Genomic_DNA"/>
</dbReference>
<dbReference type="Pfam" id="PF06835">
    <property type="entry name" value="LptC"/>
    <property type="match status" value="1"/>
</dbReference>
<proteinExistence type="predicted"/>
<reference evidence="1" key="1">
    <citation type="journal article" date="2021" name="PeerJ">
        <title>Extensive microbial diversity within the chicken gut microbiome revealed by metagenomics and culture.</title>
        <authorList>
            <person name="Gilroy R."/>
            <person name="Ravi A."/>
            <person name="Getino M."/>
            <person name="Pursley I."/>
            <person name="Horton D.L."/>
            <person name="Alikhan N.F."/>
            <person name="Baker D."/>
            <person name="Gharbi K."/>
            <person name="Hall N."/>
            <person name="Watson M."/>
            <person name="Adriaenssens E.M."/>
            <person name="Foster-Nyarko E."/>
            <person name="Jarju S."/>
            <person name="Secka A."/>
            <person name="Antonio M."/>
            <person name="Oren A."/>
            <person name="Chaudhuri R.R."/>
            <person name="La Ragione R."/>
            <person name="Hildebrand F."/>
            <person name="Pallen M.J."/>
        </authorList>
    </citation>
    <scope>NUCLEOTIDE SEQUENCE</scope>
    <source>
        <strain evidence="1">ChiHjej9B8-1298</strain>
    </source>
</reference>
<dbReference type="PROSITE" id="PS51257">
    <property type="entry name" value="PROKAR_LIPOPROTEIN"/>
    <property type="match status" value="1"/>
</dbReference>
<accession>A0A9D2EAS1</accession>
<dbReference type="InterPro" id="IPR010664">
    <property type="entry name" value="LipoPS_assembly_LptC-rel"/>
</dbReference>
<dbReference type="InterPro" id="IPR026265">
    <property type="entry name" value="LptC"/>
</dbReference>
<comment type="caution">
    <text evidence="1">The sequence shown here is derived from an EMBL/GenBank/DDBJ whole genome shotgun (WGS) entry which is preliminary data.</text>
</comment>
<sequence length="218" mass="25310">MNVSQKIERKWGWAAALSLMVLLLSCSGKQKAMGEAITERDSVPVMDTRGVTTLISDSGMIRYRINTEEWKVFDRKNPPYWSFEKGVYLEKFDTLFRVEASIEADTAYFYNKEELWKLVRNVHIQNLKGEKFDTDLLYWDQRKKRVYSDRFIRIEQPDRIITGRGFESNQEMTVYTIHKPEGIFYVDEASTAAPDSVQADTLSVPTDTLSVRTAPKQK</sequence>
<dbReference type="AlphaFoldDB" id="A0A9D2EAS1"/>
<evidence type="ECO:0000313" key="2">
    <source>
        <dbReference type="Proteomes" id="UP000824028"/>
    </source>
</evidence>
<name>A0A9D2EAS1_9BACE</name>
<gene>
    <name evidence="1" type="primary">lptC</name>
    <name evidence="1" type="ORF">H9814_10125</name>
</gene>
<dbReference type="GO" id="GO:0005886">
    <property type="term" value="C:plasma membrane"/>
    <property type="evidence" value="ECO:0007669"/>
    <property type="project" value="InterPro"/>
</dbReference>
<evidence type="ECO:0000313" key="1">
    <source>
        <dbReference type="EMBL" id="HIZ33870.1"/>
    </source>
</evidence>